<dbReference type="PROSITE" id="PS50930">
    <property type="entry name" value="HTH_LYTTR"/>
    <property type="match status" value="1"/>
</dbReference>
<evidence type="ECO:0000259" key="1">
    <source>
        <dbReference type="PROSITE" id="PS50930"/>
    </source>
</evidence>
<dbReference type="SUPFAM" id="SSF54427">
    <property type="entry name" value="NTF2-like"/>
    <property type="match status" value="1"/>
</dbReference>
<feature type="domain" description="HTH LytTR-type" evidence="1">
    <location>
        <begin position="172"/>
        <end position="264"/>
    </location>
</feature>
<accession>A0ABT1ZAT4</accession>
<dbReference type="SMART" id="SM00850">
    <property type="entry name" value="LytTR"/>
    <property type="match status" value="1"/>
</dbReference>
<protein>
    <submittedName>
        <fullName evidence="2">LytTR family transcriptional regulator DNA-binding domain-containing protein</fullName>
    </submittedName>
</protein>
<dbReference type="Gene3D" id="2.40.50.1020">
    <property type="entry name" value="LytTr DNA-binding domain"/>
    <property type="match status" value="1"/>
</dbReference>
<dbReference type="Pfam" id="PF04397">
    <property type="entry name" value="LytTR"/>
    <property type="match status" value="1"/>
</dbReference>
<keyword evidence="2" id="KW-0238">DNA-binding</keyword>
<evidence type="ECO:0000313" key="2">
    <source>
        <dbReference type="EMBL" id="MCR9037328.1"/>
    </source>
</evidence>
<dbReference type="Proteomes" id="UP001204320">
    <property type="component" value="Unassembled WGS sequence"/>
</dbReference>
<dbReference type="InterPro" id="IPR032710">
    <property type="entry name" value="NTF2-like_dom_sf"/>
</dbReference>
<keyword evidence="3" id="KW-1185">Reference proteome</keyword>
<gene>
    <name evidence="2" type="ORF">NVS32_10245</name>
</gene>
<proteinExistence type="predicted"/>
<dbReference type="RefSeq" id="WP_258499725.1">
    <property type="nucleotide sequence ID" value="NZ_JANSKA010000008.1"/>
</dbReference>
<reference evidence="2 3" key="1">
    <citation type="submission" date="2022-08" db="EMBL/GenBank/DDBJ databases">
        <title>Tractidigestivibacter montrealensis type strain KD21.</title>
        <authorList>
            <person name="Diop K."/>
            <person name="Richard C."/>
            <person name="Routy B."/>
        </authorList>
    </citation>
    <scope>NUCLEOTIDE SEQUENCE [LARGE SCALE GENOMIC DNA]</scope>
    <source>
        <strain evidence="2 3">KD21</strain>
    </source>
</reference>
<organism evidence="2 3">
    <name type="scientific">Tractidigestivibacter montrealensis</name>
    <dbReference type="NCBI Taxonomy" id="2972466"/>
    <lineage>
        <taxon>Bacteria</taxon>
        <taxon>Bacillati</taxon>
        <taxon>Actinomycetota</taxon>
        <taxon>Coriobacteriia</taxon>
        <taxon>Coriobacteriales</taxon>
        <taxon>Atopobiaceae</taxon>
        <taxon>Tractidigestivibacter</taxon>
    </lineage>
</organism>
<evidence type="ECO:0000313" key="3">
    <source>
        <dbReference type="Proteomes" id="UP001204320"/>
    </source>
</evidence>
<name>A0ABT1ZAT4_9ACTN</name>
<dbReference type="InterPro" id="IPR007492">
    <property type="entry name" value="LytTR_DNA-bd_dom"/>
</dbReference>
<dbReference type="EMBL" id="JANSKA010000008">
    <property type="protein sequence ID" value="MCR9037328.1"/>
    <property type="molecule type" value="Genomic_DNA"/>
</dbReference>
<dbReference type="GO" id="GO:0003677">
    <property type="term" value="F:DNA binding"/>
    <property type="evidence" value="ECO:0007669"/>
    <property type="project" value="UniProtKB-KW"/>
</dbReference>
<dbReference type="Gene3D" id="3.10.450.50">
    <property type="match status" value="1"/>
</dbReference>
<sequence>MRKELEEKALCLTRELLRRFWQLDMEYALSLCAQDVMWVAPEQNRYMRGIDAMRADLEENLKELVPCHQSQQEYTVVQNCGRALSIIGRYIVTTDEGAPIFAQVQQRMQINWELIDGELRIRSLYISHPRNELPVAPGESFCNVIGRAAKRYLDDRIAEKTDQRRVEIYDREGTMHLVTPMDVILVEAVGKRSRLSQAYGSFETRAPFCEVVNAFPHLMKVHRSYAVNPARIHAVDQTSIVMDGDERVPFPKARRAEVMQRIRALADGELD</sequence>
<comment type="caution">
    <text evidence="2">The sequence shown here is derived from an EMBL/GenBank/DDBJ whole genome shotgun (WGS) entry which is preliminary data.</text>
</comment>